<evidence type="ECO:0000313" key="4">
    <source>
        <dbReference type="EMBL" id="OHA76938.1"/>
    </source>
</evidence>
<dbReference type="InterPro" id="IPR025645">
    <property type="entry name" value="DUF4349"/>
</dbReference>
<evidence type="ECO:0000313" key="5">
    <source>
        <dbReference type="Proteomes" id="UP000177853"/>
    </source>
</evidence>
<dbReference type="Proteomes" id="UP000177853">
    <property type="component" value="Unassembled WGS sequence"/>
</dbReference>
<accession>A0A1G2RWV3</accession>
<evidence type="ECO:0000259" key="3">
    <source>
        <dbReference type="Pfam" id="PF14257"/>
    </source>
</evidence>
<gene>
    <name evidence="4" type="ORF">A3H01_02370</name>
</gene>
<proteinExistence type="predicted"/>
<dbReference type="Pfam" id="PF14257">
    <property type="entry name" value="DUF4349"/>
    <property type="match status" value="1"/>
</dbReference>
<sequence>MKNKFWLIIVLVIILVLLVALLLTAVFQGLGASRSSNTGSTISQSGAPGFLDAISFVKMGAVENSSFDAAEDVAGGALADAVSRLVIKSGYLGVTVKDIASSVKKIIEYAESKNGWVVSSSVSEEEQVPIGSVAVRVPADGFDDALSFVRNLAVKVSYENSRGQDVTEEYVDLESRLTNLEATSAQLLKLMERAGKLSEVLEVQRELTRTRQEIEIIKGRMKYLDENVKMATVSVDLALSEELLPVPPSEKWRPKYVLLRAWKEAIEFWKVISYTVITVIAWAVVWVPLGLLVWYVWSGYKKRRKL</sequence>
<keyword evidence="2" id="KW-1133">Transmembrane helix</keyword>
<evidence type="ECO:0000256" key="2">
    <source>
        <dbReference type="SAM" id="Phobius"/>
    </source>
</evidence>
<comment type="caution">
    <text evidence="4">The sequence shown here is derived from an EMBL/GenBank/DDBJ whole genome shotgun (WGS) entry which is preliminary data.</text>
</comment>
<keyword evidence="2" id="KW-0472">Membrane</keyword>
<feature type="transmembrane region" description="Helical" evidence="2">
    <location>
        <begin position="271"/>
        <end position="297"/>
    </location>
</feature>
<dbReference type="EMBL" id="MHUM01000012">
    <property type="protein sequence ID" value="OHA76938.1"/>
    <property type="molecule type" value="Genomic_DNA"/>
</dbReference>
<keyword evidence="1" id="KW-0175">Coiled coil</keyword>
<name>A0A1G2RWV3_9BACT</name>
<evidence type="ECO:0000256" key="1">
    <source>
        <dbReference type="SAM" id="Coils"/>
    </source>
</evidence>
<reference evidence="4 5" key="1">
    <citation type="journal article" date="2016" name="Nat. Commun.">
        <title>Thousands of microbial genomes shed light on interconnected biogeochemical processes in an aquifer system.</title>
        <authorList>
            <person name="Anantharaman K."/>
            <person name="Brown C.T."/>
            <person name="Hug L.A."/>
            <person name="Sharon I."/>
            <person name="Castelle C.J."/>
            <person name="Probst A.J."/>
            <person name="Thomas B.C."/>
            <person name="Singh A."/>
            <person name="Wilkins M.J."/>
            <person name="Karaoz U."/>
            <person name="Brodie E.L."/>
            <person name="Williams K.H."/>
            <person name="Hubbard S.S."/>
            <person name="Banfield J.F."/>
        </authorList>
    </citation>
    <scope>NUCLEOTIDE SEQUENCE [LARGE SCALE GENOMIC DNA]</scope>
</reference>
<organism evidence="4 5">
    <name type="scientific">Candidatus Wildermuthbacteria bacterium RIFCSPLOWO2_12_FULL_40_9</name>
    <dbReference type="NCBI Taxonomy" id="1802467"/>
    <lineage>
        <taxon>Bacteria</taxon>
        <taxon>Candidatus Wildermuthiibacteriota</taxon>
    </lineage>
</organism>
<protein>
    <recommendedName>
        <fullName evidence="3">DUF4349 domain-containing protein</fullName>
    </recommendedName>
</protein>
<feature type="coiled-coil region" evidence="1">
    <location>
        <begin position="163"/>
        <end position="190"/>
    </location>
</feature>
<feature type="domain" description="DUF4349" evidence="3">
    <location>
        <begin position="84"/>
        <end position="294"/>
    </location>
</feature>
<dbReference type="AlphaFoldDB" id="A0A1G2RWV3"/>
<keyword evidence="2" id="KW-0812">Transmembrane</keyword>